<dbReference type="PROSITE" id="PS50110">
    <property type="entry name" value="RESPONSE_REGULATORY"/>
    <property type="match status" value="1"/>
</dbReference>
<organism evidence="4 5">
    <name type="scientific">Belnapia rosea</name>
    <dbReference type="NCBI Taxonomy" id="938405"/>
    <lineage>
        <taxon>Bacteria</taxon>
        <taxon>Pseudomonadati</taxon>
        <taxon>Pseudomonadota</taxon>
        <taxon>Alphaproteobacteria</taxon>
        <taxon>Acetobacterales</taxon>
        <taxon>Roseomonadaceae</taxon>
        <taxon>Belnapia</taxon>
    </lineage>
</organism>
<keyword evidence="5" id="KW-1185">Reference proteome</keyword>
<name>A0A1G6ZBY7_9PROT</name>
<evidence type="ECO:0000313" key="4">
    <source>
        <dbReference type="EMBL" id="SDE00254.1"/>
    </source>
</evidence>
<accession>A0A1G6ZBY7</accession>
<dbReference type="STRING" id="938405.SAMN02927895_01251"/>
<dbReference type="GO" id="GO:0000160">
    <property type="term" value="P:phosphorelay signal transduction system"/>
    <property type="evidence" value="ECO:0007669"/>
    <property type="project" value="InterPro"/>
</dbReference>
<evidence type="ECO:0000256" key="2">
    <source>
        <dbReference type="PROSITE-ProRule" id="PRU00169"/>
    </source>
</evidence>
<dbReference type="InterPro" id="IPR050595">
    <property type="entry name" value="Bact_response_regulator"/>
</dbReference>
<gene>
    <name evidence="4" type="ORF">SAMN04487779_101645</name>
</gene>
<dbReference type="AlphaFoldDB" id="A0A1G6ZBY7"/>
<dbReference type="Gene3D" id="3.40.50.2300">
    <property type="match status" value="1"/>
</dbReference>
<keyword evidence="1" id="KW-0597">Phosphoprotein</keyword>
<dbReference type="EMBL" id="FMZX01000016">
    <property type="protein sequence ID" value="SDE00254.1"/>
    <property type="molecule type" value="Genomic_DNA"/>
</dbReference>
<dbReference type="InterPro" id="IPR001789">
    <property type="entry name" value="Sig_transdc_resp-reg_receiver"/>
</dbReference>
<comment type="caution">
    <text evidence="2">Lacks conserved residue(s) required for the propagation of feature annotation.</text>
</comment>
<protein>
    <submittedName>
        <fullName evidence="4">Response regulator receiver domain-containing protein</fullName>
    </submittedName>
</protein>
<evidence type="ECO:0000256" key="1">
    <source>
        <dbReference type="ARBA" id="ARBA00022553"/>
    </source>
</evidence>
<proteinExistence type="predicted"/>
<dbReference type="RefSeq" id="WP_176849715.1">
    <property type="nucleotide sequence ID" value="NZ_FMZX01000016.1"/>
</dbReference>
<dbReference type="SMART" id="SM00448">
    <property type="entry name" value="REC"/>
    <property type="match status" value="1"/>
</dbReference>
<dbReference type="Proteomes" id="UP000198925">
    <property type="component" value="Unassembled WGS sequence"/>
</dbReference>
<reference evidence="4 5" key="1">
    <citation type="submission" date="2016-10" db="EMBL/GenBank/DDBJ databases">
        <authorList>
            <person name="de Groot N.N."/>
        </authorList>
    </citation>
    <scope>NUCLEOTIDE SEQUENCE [LARGE SCALE GENOMIC DNA]</scope>
    <source>
        <strain evidence="4 5">CPCC 100156</strain>
    </source>
</reference>
<dbReference type="SUPFAM" id="SSF52172">
    <property type="entry name" value="CheY-like"/>
    <property type="match status" value="1"/>
</dbReference>
<evidence type="ECO:0000259" key="3">
    <source>
        <dbReference type="PROSITE" id="PS50110"/>
    </source>
</evidence>
<dbReference type="Pfam" id="PF00072">
    <property type="entry name" value="Response_reg"/>
    <property type="match status" value="1"/>
</dbReference>
<dbReference type="PANTHER" id="PTHR44591">
    <property type="entry name" value="STRESS RESPONSE REGULATOR PROTEIN 1"/>
    <property type="match status" value="1"/>
</dbReference>
<dbReference type="PANTHER" id="PTHR44591:SF21">
    <property type="entry name" value="TWO-COMPONENT RESPONSE REGULATOR"/>
    <property type="match status" value="1"/>
</dbReference>
<dbReference type="InterPro" id="IPR011006">
    <property type="entry name" value="CheY-like_superfamily"/>
</dbReference>
<feature type="domain" description="Response regulatory" evidence="3">
    <location>
        <begin position="4"/>
        <end position="121"/>
    </location>
</feature>
<evidence type="ECO:0000313" key="5">
    <source>
        <dbReference type="Proteomes" id="UP000198925"/>
    </source>
</evidence>
<sequence>MPRRILVIEDEAFIAMLMEDTLLEAGYEVLTANNGETALRLAQSVSRLTAVVTGIDLSGGMTGQAVIRSLRQTMPGLPVVVVTGFHPSAREADLRGIGGPTTRLEKPVAPEALLAGLAEVLADPHSRACRQLRRTRAAPSNDGSAW</sequence>